<dbReference type="AlphaFoldDB" id="A0AAV5JHB4"/>
<evidence type="ECO:0000256" key="1">
    <source>
        <dbReference type="SAM" id="MobiDB-lite"/>
    </source>
</evidence>
<comment type="caution">
    <text evidence="2">The sequence shown here is derived from an EMBL/GenBank/DDBJ whole genome shotgun (WGS) entry which is preliminary data.</text>
</comment>
<protein>
    <submittedName>
        <fullName evidence="2">Uncharacterized protein</fullName>
    </submittedName>
</protein>
<reference evidence="2 3" key="1">
    <citation type="journal article" date="2021" name="Commun. Biol.">
        <title>The genome of Shorea leprosula (Dipterocarpaceae) highlights the ecological relevance of drought in aseasonal tropical rainforests.</title>
        <authorList>
            <person name="Ng K.K.S."/>
            <person name="Kobayashi M.J."/>
            <person name="Fawcett J.A."/>
            <person name="Hatakeyama M."/>
            <person name="Paape T."/>
            <person name="Ng C.H."/>
            <person name="Ang C.C."/>
            <person name="Tnah L.H."/>
            <person name="Lee C.T."/>
            <person name="Nishiyama T."/>
            <person name="Sese J."/>
            <person name="O'Brien M.J."/>
            <person name="Copetti D."/>
            <person name="Mohd Noor M.I."/>
            <person name="Ong R.C."/>
            <person name="Putra M."/>
            <person name="Sireger I.Z."/>
            <person name="Indrioko S."/>
            <person name="Kosugi Y."/>
            <person name="Izuno A."/>
            <person name="Isagi Y."/>
            <person name="Lee S.L."/>
            <person name="Shimizu K.K."/>
        </authorList>
    </citation>
    <scope>NUCLEOTIDE SEQUENCE [LARGE SCALE GENOMIC DNA]</scope>
    <source>
        <strain evidence="2">214</strain>
    </source>
</reference>
<dbReference type="Proteomes" id="UP001054252">
    <property type="component" value="Unassembled WGS sequence"/>
</dbReference>
<sequence>MNEASEWSWATAREGSRVHLGQGGLSTLTIVSEHTALFIPAQEAAPESSNAGDESSRSKFLHS</sequence>
<name>A0AAV5JHB4_9ROSI</name>
<keyword evidence="3" id="KW-1185">Reference proteome</keyword>
<feature type="region of interest" description="Disordered" evidence="1">
    <location>
        <begin position="41"/>
        <end position="63"/>
    </location>
</feature>
<organism evidence="2 3">
    <name type="scientific">Rubroshorea leprosula</name>
    <dbReference type="NCBI Taxonomy" id="152421"/>
    <lineage>
        <taxon>Eukaryota</taxon>
        <taxon>Viridiplantae</taxon>
        <taxon>Streptophyta</taxon>
        <taxon>Embryophyta</taxon>
        <taxon>Tracheophyta</taxon>
        <taxon>Spermatophyta</taxon>
        <taxon>Magnoliopsida</taxon>
        <taxon>eudicotyledons</taxon>
        <taxon>Gunneridae</taxon>
        <taxon>Pentapetalae</taxon>
        <taxon>rosids</taxon>
        <taxon>malvids</taxon>
        <taxon>Malvales</taxon>
        <taxon>Dipterocarpaceae</taxon>
        <taxon>Rubroshorea</taxon>
    </lineage>
</organism>
<dbReference type="EMBL" id="BPVZ01000032">
    <property type="protein sequence ID" value="GKV10245.1"/>
    <property type="molecule type" value="Genomic_DNA"/>
</dbReference>
<evidence type="ECO:0000313" key="3">
    <source>
        <dbReference type="Proteomes" id="UP001054252"/>
    </source>
</evidence>
<accession>A0AAV5JHB4</accession>
<gene>
    <name evidence="2" type="ORF">SLEP1_g21638</name>
</gene>
<proteinExistence type="predicted"/>
<evidence type="ECO:0000313" key="2">
    <source>
        <dbReference type="EMBL" id="GKV10245.1"/>
    </source>
</evidence>